<proteinExistence type="predicted"/>
<feature type="domain" description="DUF3322" evidence="2">
    <location>
        <begin position="4"/>
        <end position="186"/>
    </location>
</feature>
<protein>
    <submittedName>
        <fullName evidence="3">DUF2220 family protein</fullName>
    </submittedName>
</protein>
<sequence length="380" mass="42629">MKSPSDISVRLAKQWQQPFWRVQRLLSSESWPLVVSIGKPTSRQFADQTAMVQAHAQRWRQVTVGQVVFQDINFRAAADPVSLPVQWLLHTPTEWAAATADAEVQQEFAQLETLVGSVNPVYREALVRERALWRNKDIGELIDAARLADLLQPGIAEGRPLRLLKGLGVDTKFIERNAVLLTRLLDERYDGMVSQQGLSGFLDAPDDKDHWLLVVPLEQGLLPFQRQRITARELADTCLPGSRVVVVENEQCEHLLPTIPATVAILGAGLDVHWLAGVALQHKAVAYWGDMDTWGLLMLARARQSLPSITPLMMSETHFKASCRDSAVPEPVPAELPAAGLNEREEAFFHFLKAQPQGRLEQEYLPVEEVQRELLGWLND</sequence>
<dbReference type="RefSeq" id="WP_250079897.1">
    <property type="nucleotide sequence ID" value="NZ_JAMJPJ010000002.1"/>
</dbReference>
<dbReference type="EMBL" id="JAMJPJ010000002">
    <property type="protein sequence ID" value="MCL7928957.1"/>
    <property type="molecule type" value="Genomic_DNA"/>
</dbReference>
<dbReference type="Pfam" id="PF09983">
    <property type="entry name" value="JetD_C"/>
    <property type="match status" value="1"/>
</dbReference>
<comment type="caution">
    <text evidence="3">The sequence shown here is derived from an EMBL/GenBank/DDBJ whole genome shotgun (WGS) entry which is preliminary data.</text>
</comment>
<dbReference type="InterPro" id="IPR014544">
    <property type="entry name" value="UCP028408"/>
</dbReference>
<dbReference type="Proteomes" id="UP001165308">
    <property type="component" value="Unassembled WGS sequence"/>
</dbReference>
<dbReference type="InterPro" id="IPR024534">
    <property type="entry name" value="JetD_C"/>
</dbReference>
<evidence type="ECO:0000313" key="4">
    <source>
        <dbReference type="Proteomes" id="UP001165308"/>
    </source>
</evidence>
<reference evidence="3" key="1">
    <citation type="submission" date="2022-05" db="EMBL/GenBank/DDBJ databases">
        <title>Halomonas geminus sp. nov. and Halomonas llamarensis sp. nov. isolated from high-altitude salars of the Atacama Desert.</title>
        <authorList>
            <person name="Hintersatz C."/>
            <person name="Rojas L.A."/>
            <person name="Wei T.-S."/>
            <person name="Kutschke S."/>
            <person name="Lehmann F."/>
            <person name="Jain R."/>
            <person name="Pollmann K."/>
        </authorList>
    </citation>
    <scope>NUCLEOTIDE SEQUENCE</scope>
    <source>
        <strain evidence="3">ATCHA</strain>
    </source>
</reference>
<dbReference type="PIRSF" id="PIRSF028408">
    <property type="entry name" value="UCP028408"/>
    <property type="match status" value="1"/>
</dbReference>
<evidence type="ECO:0000259" key="1">
    <source>
        <dbReference type="Pfam" id="PF09983"/>
    </source>
</evidence>
<evidence type="ECO:0000313" key="3">
    <source>
        <dbReference type="EMBL" id="MCL7928957.1"/>
    </source>
</evidence>
<evidence type="ECO:0000259" key="2">
    <source>
        <dbReference type="Pfam" id="PF11795"/>
    </source>
</evidence>
<name>A0ABT0SMK2_9GAMM</name>
<feature type="domain" description="Wadjet protein JetD C-terminal" evidence="1">
    <location>
        <begin position="206"/>
        <end position="374"/>
    </location>
</feature>
<dbReference type="InterPro" id="IPR024537">
    <property type="entry name" value="DUF3322"/>
</dbReference>
<accession>A0ABT0SMK2</accession>
<gene>
    <name evidence="3" type="ORF">M8006_02980</name>
</gene>
<organism evidence="3 4">
    <name type="scientific">Halomonas llamarensis</name>
    <dbReference type="NCBI Taxonomy" id="2945104"/>
    <lineage>
        <taxon>Bacteria</taxon>
        <taxon>Pseudomonadati</taxon>
        <taxon>Pseudomonadota</taxon>
        <taxon>Gammaproteobacteria</taxon>
        <taxon>Oceanospirillales</taxon>
        <taxon>Halomonadaceae</taxon>
        <taxon>Halomonas</taxon>
    </lineage>
</organism>
<dbReference type="Pfam" id="PF11795">
    <property type="entry name" value="DUF3322"/>
    <property type="match status" value="1"/>
</dbReference>
<keyword evidence="4" id="KW-1185">Reference proteome</keyword>